<dbReference type="InterPro" id="IPR024524">
    <property type="entry name" value="DUF3800"/>
</dbReference>
<dbReference type="EMBL" id="LQYS01000137">
    <property type="protein sequence ID" value="KYD04276.1"/>
    <property type="molecule type" value="Genomic_DNA"/>
</dbReference>
<dbReference type="RefSeq" id="WP_082791666.1">
    <property type="nucleotide sequence ID" value="NZ_LQYS01000137.1"/>
</dbReference>
<gene>
    <name evidence="1" type="ORF">B4119_3348</name>
</gene>
<protein>
    <recommendedName>
        <fullName evidence="3">DUF3800 domain-containing protein</fullName>
    </recommendedName>
</protein>
<evidence type="ECO:0008006" key="3">
    <source>
        <dbReference type="Google" id="ProtNLM"/>
    </source>
</evidence>
<evidence type="ECO:0000313" key="1">
    <source>
        <dbReference type="EMBL" id="KYD04276.1"/>
    </source>
</evidence>
<dbReference type="STRING" id="81408.B4119_3348"/>
<name>A0A150KX41_9BACL</name>
<sequence length="243" mass="28622">MFYIYCDESCHLENDKNDLMVLGAITCPESLKAKVNQDIRYLKTSFGLSSWFEVKWTKVSAGKIDFYKRLINYFFENEFLTFRGVVATGKDQLDHDTFNNGDYDLWYYKMYFRLLDPITPSVNKYRIFIDIKDTRGGAKVRKLQEVLCNHKHDFNHEVITDIKQIHSNESEIMQLCDLLIGALSFYHRGLYFQDNCSQAKRILVDEIKKLSKLSLNESTPLWESKFNLFIWEPREGTKVGVML</sequence>
<dbReference type="AlphaFoldDB" id="A0A150KX41"/>
<organism evidence="1 2">
    <name type="scientific">Saccharococcus caldoxylosilyticus</name>
    <dbReference type="NCBI Taxonomy" id="81408"/>
    <lineage>
        <taxon>Bacteria</taxon>
        <taxon>Bacillati</taxon>
        <taxon>Bacillota</taxon>
        <taxon>Bacilli</taxon>
        <taxon>Bacillales</taxon>
        <taxon>Anoxybacillaceae</taxon>
        <taxon>Saccharococcus</taxon>
    </lineage>
</organism>
<accession>A0A150KX41</accession>
<comment type="caution">
    <text evidence="1">The sequence shown here is derived from an EMBL/GenBank/DDBJ whole genome shotgun (WGS) entry which is preliminary data.</text>
</comment>
<dbReference type="PATRIC" id="fig|81408.3.peg.2344"/>
<proteinExistence type="predicted"/>
<dbReference type="Pfam" id="PF12686">
    <property type="entry name" value="DUF3800"/>
    <property type="match status" value="1"/>
</dbReference>
<reference evidence="1 2" key="1">
    <citation type="submission" date="2016-01" db="EMBL/GenBank/DDBJ databases">
        <title>Draft Genome Sequences of Seven Thermophilic Sporeformers Isolated from Foods.</title>
        <authorList>
            <person name="Berendsen E.M."/>
            <person name="Wells-Bennik M.H."/>
            <person name="Krawcyk A.O."/>
            <person name="De Jong A."/>
            <person name="Holsappel S."/>
            <person name="Eijlander R.T."/>
            <person name="Kuipers O.P."/>
        </authorList>
    </citation>
    <scope>NUCLEOTIDE SEQUENCE [LARGE SCALE GENOMIC DNA]</scope>
    <source>
        <strain evidence="1 2">B4119</strain>
    </source>
</reference>
<dbReference type="Proteomes" id="UP000075455">
    <property type="component" value="Unassembled WGS sequence"/>
</dbReference>
<evidence type="ECO:0000313" key="2">
    <source>
        <dbReference type="Proteomes" id="UP000075455"/>
    </source>
</evidence>